<dbReference type="PRINTS" id="PR00081">
    <property type="entry name" value="GDHRDH"/>
</dbReference>
<gene>
    <name evidence="2" type="ordered locus">Dalk_3098</name>
</gene>
<dbReference type="Pfam" id="PF13561">
    <property type="entry name" value="adh_short_C2"/>
    <property type="match status" value="1"/>
</dbReference>
<dbReference type="AlphaFoldDB" id="B8FBN5"/>
<sequence length="255" mass="27374">MAVNFSLEGKIALITGASRGIGEAIAHTLAENGAHCILVSRKAEALEKVAQEIRDKGGKADVIPCHMGYVDKIDALFQEVEKRFGRLDILVNNAAANPYYGPMENADEAVYDKTLDVNLKGPFFMCKFAAPIMRKGGGGAIVNTSSVNGINPAKFRGIYSITKAALIMLTRAYAMELGPDNIRVNALLPGLTRTKFAQALFDDDDVKEFVTSTLPLRRHAEPIEMAGAVLYLVSEAGSYTTGATLTVDGGSLCRE</sequence>
<dbReference type="PANTHER" id="PTHR43943">
    <property type="entry name" value="DEHYDROGENASE/REDUCTASE (SDR FAMILY) MEMBER 4"/>
    <property type="match status" value="1"/>
</dbReference>
<comment type="similarity">
    <text evidence="1">Belongs to the short-chain dehydrogenases/reductases (SDR) family.</text>
</comment>
<dbReference type="SUPFAM" id="SSF51735">
    <property type="entry name" value="NAD(P)-binding Rossmann-fold domains"/>
    <property type="match status" value="1"/>
</dbReference>
<dbReference type="Proteomes" id="UP000000739">
    <property type="component" value="Chromosome"/>
</dbReference>
<accession>B8FBN5</accession>
<reference evidence="2 3" key="1">
    <citation type="journal article" date="2012" name="Environ. Microbiol.">
        <title>The genome sequence of Desulfatibacillum alkenivorans AK-01: a blueprint for anaerobic alkane oxidation.</title>
        <authorList>
            <person name="Callaghan A.V."/>
            <person name="Morris B.E."/>
            <person name="Pereira I.A."/>
            <person name="McInerney M.J."/>
            <person name="Austin R.N."/>
            <person name="Groves J.T."/>
            <person name="Kukor J.J."/>
            <person name="Suflita J.M."/>
            <person name="Young L.Y."/>
            <person name="Zylstra G.J."/>
            <person name="Wawrik B."/>
        </authorList>
    </citation>
    <scope>NUCLEOTIDE SEQUENCE [LARGE SCALE GENOMIC DNA]</scope>
    <source>
        <strain evidence="2 3">AK-01</strain>
    </source>
</reference>
<dbReference type="NCBIfam" id="NF005559">
    <property type="entry name" value="PRK07231.1"/>
    <property type="match status" value="1"/>
</dbReference>
<evidence type="ECO:0000256" key="1">
    <source>
        <dbReference type="ARBA" id="ARBA00006484"/>
    </source>
</evidence>
<proteinExistence type="inferred from homology"/>
<dbReference type="CDD" id="cd05233">
    <property type="entry name" value="SDR_c"/>
    <property type="match status" value="1"/>
</dbReference>
<dbReference type="PRINTS" id="PR00080">
    <property type="entry name" value="SDRFAMILY"/>
</dbReference>
<dbReference type="FunFam" id="3.40.50.720:FF:000084">
    <property type="entry name" value="Short-chain dehydrogenase reductase"/>
    <property type="match status" value="1"/>
</dbReference>
<dbReference type="eggNOG" id="COG1028">
    <property type="taxonomic scope" value="Bacteria"/>
</dbReference>
<keyword evidence="3" id="KW-1185">Reference proteome</keyword>
<name>B8FBN5_DESAL</name>
<dbReference type="EMBL" id="CP001322">
    <property type="protein sequence ID" value="ACL04788.1"/>
    <property type="molecule type" value="Genomic_DNA"/>
</dbReference>
<dbReference type="RefSeq" id="WP_015947848.1">
    <property type="nucleotide sequence ID" value="NC_011768.1"/>
</dbReference>
<dbReference type="InterPro" id="IPR036291">
    <property type="entry name" value="NAD(P)-bd_dom_sf"/>
</dbReference>
<organism evidence="2 3">
    <name type="scientific">Desulfatibacillum aliphaticivorans</name>
    <dbReference type="NCBI Taxonomy" id="218208"/>
    <lineage>
        <taxon>Bacteria</taxon>
        <taxon>Pseudomonadati</taxon>
        <taxon>Thermodesulfobacteriota</taxon>
        <taxon>Desulfobacteria</taxon>
        <taxon>Desulfobacterales</taxon>
        <taxon>Desulfatibacillaceae</taxon>
        <taxon>Desulfatibacillum</taxon>
    </lineage>
</organism>
<dbReference type="InterPro" id="IPR002347">
    <property type="entry name" value="SDR_fam"/>
</dbReference>
<dbReference type="NCBIfam" id="NF005446">
    <property type="entry name" value="PRK07035.1"/>
    <property type="match status" value="1"/>
</dbReference>
<dbReference type="PROSITE" id="PS00061">
    <property type="entry name" value="ADH_SHORT"/>
    <property type="match status" value="1"/>
</dbReference>
<protein>
    <submittedName>
        <fullName evidence="2">Short-chain dehydrogenase/reductase SDR</fullName>
    </submittedName>
</protein>
<dbReference type="PANTHER" id="PTHR43943:SF2">
    <property type="entry name" value="DEHYDROGENASE_REDUCTASE 4"/>
    <property type="match status" value="1"/>
</dbReference>
<dbReference type="KEGG" id="dal:Dalk_3098"/>
<dbReference type="Gene3D" id="3.40.50.720">
    <property type="entry name" value="NAD(P)-binding Rossmann-like Domain"/>
    <property type="match status" value="1"/>
</dbReference>
<dbReference type="HOGENOM" id="CLU_010194_1_1_7"/>
<evidence type="ECO:0000313" key="3">
    <source>
        <dbReference type="Proteomes" id="UP000000739"/>
    </source>
</evidence>
<evidence type="ECO:0000313" key="2">
    <source>
        <dbReference type="EMBL" id="ACL04788.1"/>
    </source>
</evidence>
<dbReference type="InterPro" id="IPR020904">
    <property type="entry name" value="Sc_DH/Rdtase_CS"/>
</dbReference>